<name>A0A1R3KMI5_9ROSI</name>
<organism evidence="1 2">
    <name type="scientific">Corchorus olitorius</name>
    <dbReference type="NCBI Taxonomy" id="93759"/>
    <lineage>
        <taxon>Eukaryota</taxon>
        <taxon>Viridiplantae</taxon>
        <taxon>Streptophyta</taxon>
        <taxon>Embryophyta</taxon>
        <taxon>Tracheophyta</taxon>
        <taxon>Spermatophyta</taxon>
        <taxon>Magnoliopsida</taxon>
        <taxon>eudicotyledons</taxon>
        <taxon>Gunneridae</taxon>
        <taxon>Pentapetalae</taxon>
        <taxon>rosids</taxon>
        <taxon>malvids</taxon>
        <taxon>Malvales</taxon>
        <taxon>Malvaceae</taxon>
        <taxon>Grewioideae</taxon>
        <taxon>Apeibeae</taxon>
        <taxon>Corchorus</taxon>
    </lineage>
</organism>
<dbReference type="Proteomes" id="UP000187203">
    <property type="component" value="Unassembled WGS sequence"/>
</dbReference>
<keyword evidence="2" id="KW-1185">Reference proteome</keyword>
<gene>
    <name evidence="1" type="ORF">COLO4_06595</name>
</gene>
<comment type="caution">
    <text evidence="1">The sequence shown here is derived from an EMBL/GenBank/DDBJ whole genome shotgun (WGS) entry which is preliminary data.</text>
</comment>
<protein>
    <submittedName>
        <fullName evidence="1">Uncharacterized protein</fullName>
    </submittedName>
</protein>
<sequence length="30" mass="3488">MAKETHVDELIIDASWQLVVLSANKYVWNN</sequence>
<accession>A0A1R3KMI5</accession>
<proteinExistence type="predicted"/>
<dbReference type="EMBL" id="AWUE01012801">
    <property type="protein sequence ID" value="OMP08303.1"/>
    <property type="molecule type" value="Genomic_DNA"/>
</dbReference>
<dbReference type="AlphaFoldDB" id="A0A1R3KMI5"/>
<evidence type="ECO:0000313" key="1">
    <source>
        <dbReference type="EMBL" id="OMP08303.1"/>
    </source>
</evidence>
<evidence type="ECO:0000313" key="2">
    <source>
        <dbReference type="Proteomes" id="UP000187203"/>
    </source>
</evidence>
<reference evidence="2" key="1">
    <citation type="submission" date="2013-09" db="EMBL/GenBank/DDBJ databases">
        <title>Corchorus olitorius genome sequencing.</title>
        <authorList>
            <person name="Alam M."/>
            <person name="Haque M.S."/>
            <person name="Islam M.S."/>
            <person name="Emdad E.M."/>
            <person name="Islam M.M."/>
            <person name="Ahmed B."/>
            <person name="Halim A."/>
            <person name="Hossen Q.M.M."/>
            <person name="Hossain M.Z."/>
            <person name="Ahmed R."/>
            <person name="Khan M.M."/>
            <person name="Islam R."/>
            <person name="Rashid M.M."/>
            <person name="Khan S.A."/>
            <person name="Rahman M.S."/>
            <person name="Alam M."/>
            <person name="Yahiya A.S."/>
            <person name="Khan M.S."/>
            <person name="Azam M.S."/>
            <person name="Haque T."/>
            <person name="Lashkar M.Z.H."/>
            <person name="Akhand A.I."/>
            <person name="Morshed G."/>
            <person name="Roy S."/>
            <person name="Uddin K.S."/>
            <person name="Rabeya T."/>
            <person name="Hossain A.S."/>
            <person name="Chowdhury A."/>
            <person name="Snigdha A.R."/>
            <person name="Mortoza M.S."/>
            <person name="Matin S.A."/>
            <person name="Hoque S.M.E."/>
            <person name="Islam M.K."/>
            <person name="Roy D.K."/>
            <person name="Haider R."/>
            <person name="Moosa M.M."/>
            <person name="Elias S.M."/>
            <person name="Hasan A.M."/>
            <person name="Jahan S."/>
            <person name="Shafiuddin M."/>
            <person name="Mahmood N."/>
            <person name="Shommy N.S."/>
        </authorList>
    </citation>
    <scope>NUCLEOTIDE SEQUENCE [LARGE SCALE GENOMIC DNA]</scope>
    <source>
        <strain evidence="2">cv. O-4</strain>
    </source>
</reference>